<organism evidence="1 2">
    <name type="scientific">Sphingomonas caseinilyticus</name>
    <dbReference type="NCBI Taxonomy" id="2908205"/>
    <lineage>
        <taxon>Bacteria</taxon>
        <taxon>Pseudomonadati</taxon>
        <taxon>Pseudomonadota</taxon>
        <taxon>Alphaproteobacteria</taxon>
        <taxon>Sphingomonadales</taxon>
        <taxon>Sphingomonadaceae</taxon>
        <taxon>Sphingomonas</taxon>
    </lineage>
</organism>
<accession>A0ABT0RVG6</accession>
<evidence type="ECO:0000313" key="2">
    <source>
        <dbReference type="Proteomes" id="UP001203410"/>
    </source>
</evidence>
<comment type="caution">
    <text evidence="1">The sequence shown here is derived from an EMBL/GenBank/DDBJ whole genome shotgun (WGS) entry which is preliminary data.</text>
</comment>
<keyword evidence="2" id="KW-1185">Reference proteome</keyword>
<gene>
    <name evidence="1" type="ORF">LZ496_08555</name>
</gene>
<evidence type="ECO:0000313" key="1">
    <source>
        <dbReference type="EMBL" id="MCL6698828.1"/>
    </source>
</evidence>
<protein>
    <submittedName>
        <fullName evidence="1">DUF5996 family protein</fullName>
    </submittedName>
</protein>
<dbReference type="EMBL" id="JAMGBA010000002">
    <property type="protein sequence ID" value="MCL6698828.1"/>
    <property type="molecule type" value="Genomic_DNA"/>
</dbReference>
<dbReference type="InterPro" id="IPR046038">
    <property type="entry name" value="DUF5996"/>
</dbReference>
<dbReference type="Pfam" id="PF19459">
    <property type="entry name" value="DUF5996"/>
    <property type="match status" value="1"/>
</dbReference>
<sequence>MSDGWPAFDVERDSPTFALLHLASQMLGKLRVAHAPWANHGWHVTLAPVAEGLVMPPIAAGGRRFELVLDLCAHAIVLRTSSGSRDAIPLEGTSVSGIHSALIAMLDRNGLPSNFNGRPSELPDALPFAEDEAPRGYNQDSAERLRDALARVVPVFERFRAGFLGKASPVHFFWGSFDLAVTRFSGREAPQHPGGIPGLPDRITREAYSHEESSAGFWPGGVTAADPIFYSYAYPEPKGFRTAAVDPAAARFDETLGEYVLPYDDVRRSANPEAELMAFLQSSYDVAANLLHWDRDALEREVAAP</sequence>
<reference evidence="1 2" key="1">
    <citation type="submission" date="2022-05" db="EMBL/GenBank/DDBJ databases">
        <authorList>
            <person name="Jo J.-H."/>
            <person name="Im W.-T."/>
        </authorList>
    </citation>
    <scope>NUCLEOTIDE SEQUENCE [LARGE SCALE GENOMIC DNA]</scope>
    <source>
        <strain evidence="1 2">NSE70-1</strain>
    </source>
</reference>
<dbReference type="RefSeq" id="WP_249904212.1">
    <property type="nucleotide sequence ID" value="NZ_JAMGBA010000002.1"/>
</dbReference>
<name>A0ABT0RVG6_9SPHN</name>
<dbReference type="Proteomes" id="UP001203410">
    <property type="component" value="Unassembled WGS sequence"/>
</dbReference>
<proteinExistence type="predicted"/>